<comment type="caution">
    <text evidence="1">The sequence shown here is derived from an EMBL/GenBank/DDBJ whole genome shotgun (WGS) entry which is preliminary data.</text>
</comment>
<reference evidence="1 2" key="1">
    <citation type="submission" date="2019-10" db="EMBL/GenBank/DDBJ databases">
        <title>Assembly and Annotation for the nematode Trichostrongylus colubriformis.</title>
        <authorList>
            <person name="Martin J."/>
        </authorList>
    </citation>
    <scope>NUCLEOTIDE SEQUENCE [LARGE SCALE GENOMIC DNA]</scope>
    <source>
        <strain evidence="1">G859</strain>
        <tissue evidence="1">Whole worm</tissue>
    </source>
</reference>
<sequence length="563" mass="64247">MDGIAVFRKMNGSEVQFYIIFSKTHKEAFRCDGGLELPIGVWMRLQYTGENCSGGYLNSRHLQVIKNIAAPRYTHARLVRRSAGTGQLTDHVVILTLLAFVEFSRTGELSLISDDVGYIMVDQDEIVQESLRSCLEKGAIVEVEFVNGSWWLRNVLGEWHEGIDLSNPDLRCRRNGFNLTEDQSRSEKIRLKEIARPFSSPPGSSSSQFEDYLQENLRKCRSGEESFPNMGHKPAEQSWIAERERPMDDGSFATAAHVESDAIGERMERLSMSSNVLRRRHTSYETIHSENFTNPAKMLSSDLLGRCTEFREMTLENCPIGCSERNDNVVPRWIPPALPPSYEAMVDVKTERPMGIKSLPAWCCIVKIREDHIICFAPIPGIHKILVTGDLVRQVFLLILNFFGIDSLCITGGMKFLELGQWINIECEPRSHRIYDDIRPPHFSHIATKICTVPQRHPPLEPWNQRIVYNTLQIFLRCDLSIPGNVKRVQVSSDKYFLLNCMHKIPMMAPARRLEGIVDTKLTANQQIGMWATRKKRIGDCDMFLIDSEDIVEIDDEPINKCV</sequence>
<accession>A0AAN8FIJ3</accession>
<name>A0AAN8FIJ3_TRICO</name>
<protein>
    <submittedName>
        <fullName evidence="1">Uncharacterized protein</fullName>
    </submittedName>
</protein>
<dbReference type="EMBL" id="WIXE01008327">
    <property type="protein sequence ID" value="KAK5979477.1"/>
    <property type="molecule type" value="Genomic_DNA"/>
</dbReference>
<evidence type="ECO:0000313" key="2">
    <source>
        <dbReference type="Proteomes" id="UP001331761"/>
    </source>
</evidence>
<keyword evidence="2" id="KW-1185">Reference proteome</keyword>
<evidence type="ECO:0000313" key="1">
    <source>
        <dbReference type="EMBL" id="KAK5979477.1"/>
    </source>
</evidence>
<gene>
    <name evidence="1" type="ORF">GCK32_001058</name>
</gene>
<dbReference type="AlphaFoldDB" id="A0AAN8FIJ3"/>
<proteinExistence type="predicted"/>
<dbReference type="Proteomes" id="UP001331761">
    <property type="component" value="Unassembled WGS sequence"/>
</dbReference>
<organism evidence="1 2">
    <name type="scientific">Trichostrongylus colubriformis</name>
    <name type="common">Black scour worm</name>
    <dbReference type="NCBI Taxonomy" id="6319"/>
    <lineage>
        <taxon>Eukaryota</taxon>
        <taxon>Metazoa</taxon>
        <taxon>Ecdysozoa</taxon>
        <taxon>Nematoda</taxon>
        <taxon>Chromadorea</taxon>
        <taxon>Rhabditida</taxon>
        <taxon>Rhabditina</taxon>
        <taxon>Rhabditomorpha</taxon>
        <taxon>Strongyloidea</taxon>
        <taxon>Trichostrongylidae</taxon>
        <taxon>Trichostrongylus</taxon>
    </lineage>
</organism>